<dbReference type="PANTHER" id="PTHR21659:SF42">
    <property type="entry name" value="UPF0057 MEMBRANE PROTEIN ZK632.10-RELATED"/>
    <property type="match status" value="1"/>
</dbReference>
<dbReference type="EMBL" id="FOGB01000002">
    <property type="protein sequence ID" value="SEQ30802.1"/>
    <property type="molecule type" value="Genomic_DNA"/>
</dbReference>
<comment type="subcellular location">
    <subcellularLocation>
        <location evidence="1">Membrane</location>
    </subcellularLocation>
</comment>
<evidence type="ECO:0000256" key="5">
    <source>
        <dbReference type="ARBA" id="ARBA00023136"/>
    </source>
</evidence>
<reference evidence="8" key="1">
    <citation type="submission" date="2016-10" db="EMBL/GenBank/DDBJ databases">
        <authorList>
            <person name="Varghese N."/>
            <person name="Submissions S."/>
        </authorList>
    </citation>
    <scope>NUCLEOTIDE SEQUENCE [LARGE SCALE GENOMIC DNA]</scope>
    <source>
        <strain evidence="8">DSM 18887</strain>
    </source>
</reference>
<dbReference type="OrthoDB" id="9810121at2"/>
<dbReference type="PROSITE" id="PS01309">
    <property type="entry name" value="UPF0057"/>
    <property type="match status" value="1"/>
</dbReference>
<dbReference type="STRING" id="355243.SAMN03080615_01146"/>
<evidence type="ECO:0000313" key="7">
    <source>
        <dbReference type="EMBL" id="SEQ30802.1"/>
    </source>
</evidence>
<protein>
    <submittedName>
        <fullName evidence="7">Uncharacterized membrane protein YqaE, homolog of Blt101, UPF0057 family</fullName>
    </submittedName>
</protein>
<keyword evidence="5 6" id="KW-0472">Membrane</keyword>
<evidence type="ECO:0000256" key="6">
    <source>
        <dbReference type="SAM" id="Phobius"/>
    </source>
</evidence>
<feature type="transmembrane region" description="Helical" evidence="6">
    <location>
        <begin position="30"/>
        <end position="52"/>
    </location>
</feature>
<proteinExistence type="inferred from homology"/>
<dbReference type="PANTHER" id="PTHR21659">
    <property type="entry name" value="HYDROPHOBIC PROTEIN RCI2 LOW TEMPERATURE AND SALT RESPONSIVE PROTEIN LTI6 -RELATED"/>
    <property type="match status" value="1"/>
</dbReference>
<dbReference type="AlphaFoldDB" id="A0A1H9EYQ4"/>
<dbReference type="GO" id="GO:0016020">
    <property type="term" value="C:membrane"/>
    <property type="evidence" value="ECO:0007669"/>
    <property type="project" value="UniProtKB-SubCell"/>
</dbReference>
<gene>
    <name evidence="7" type="ORF">SAMN03080615_01146</name>
</gene>
<name>A0A1H9EYQ4_9GAMM</name>
<dbReference type="InterPro" id="IPR000612">
    <property type="entry name" value="PMP3"/>
</dbReference>
<comment type="similarity">
    <text evidence="2">Belongs to the UPF0057 (PMP3) family.</text>
</comment>
<evidence type="ECO:0000256" key="4">
    <source>
        <dbReference type="ARBA" id="ARBA00022989"/>
    </source>
</evidence>
<evidence type="ECO:0000256" key="2">
    <source>
        <dbReference type="ARBA" id="ARBA00009530"/>
    </source>
</evidence>
<accession>A0A1H9EYQ4</accession>
<evidence type="ECO:0000256" key="1">
    <source>
        <dbReference type="ARBA" id="ARBA00004370"/>
    </source>
</evidence>
<sequence length="53" mass="5902">MDNKLILIILAILLPPIAVFMKTGAGLQLVINIVLCLFFYLPGILHALWLVLK</sequence>
<keyword evidence="8" id="KW-1185">Reference proteome</keyword>
<keyword evidence="4 6" id="KW-1133">Transmembrane helix</keyword>
<evidence type="ECO:0000256" key="3">
    <source>
        <dbReference type="ARBA" id="ARBA00022692"/>
    </source>
</evidence>
<keyword evidence="3 6" id="KW-0812">Transmembrane</keyword>
<organism evidence="7 8">
    <name type="scientific">Amphritea atlantica</name>
    <dbReference type="NCBI Taxonomy" id="355243"/>
    <lineage>
        <taxon>Bacteria</taxon>
        <taxon>Pseudomonadati</taxon>
        <taxon>Pseudomonadota</taxon>
        <taxon>Gammaproteobacteria</taxon>
        <taxon>Oceanospirillales</taxon>
        <taxon>Oceanospirillaceae</taxon>
        <taxon>Amphritea</taxon>
    </lineage>
</organism>
<dbReference type="Proteomes" id="UP000198749">
    <property type="component" value="Unassembled WGS sequence"/>
</dbReference>
<dbReference type="Pfam" id="PF01679">
    <property type="entry name" value="Pmp3"/>
    <property type="match status" value="1"/>
</dbReference>
<evidence type="ECO:0000313" key="8">
    <source>
        <dbReference type="Proteomes" id="UP000198749"/>
    </source>
</evidence>
<dbReference type="RefSeq" id="WP_091355128.1">
    <property type="nucleotide sequence ID" value="NZ_AP025284.1"/>
</dbReference>